<dbReference type="Gene3D" id="1.20.58.70">
    <property type="match status" value="1"/>
</dbReference>
<keyword evidence="5" id="KW-0532">Neurotransmitter transport</keyword>
<dbReference type="EMBL" id="JAPWTK010000101">
    <property type="protein sequence ID" value="KAJ8950421.1"/>
    <property type="molecule type" value="Genomic_DNA"/>
</dbReference>
<keyword evidence="4" id="KW-0812">Transmembrane</keyword>
<evidence type="ECO:0000313" key="10">
    <source>
        <dbReference type="Proteomes" id="UP001162162"/>
    </source>
</evidence>
<evidence type="ECO:0000313" key="9">
    <source>
        <dbReference type="EMBL" id="KAJ8950421.1"/>
    </source>
</evidence>
<protein>
    <recommendedName>
        <fullName evidence="8">t-SNARE coiled-coil homology domain-containing protein</fullName>
    </recommendedName>
</protein>
<comment type="subcellular location">
    <subcellularLocation>
        <location evidence="1">Membrane</location>
        <topology evidence="1">Single-pass type IV membrane protein</topology>
    </subcellularLocation>
</comment>
<evidence type="ECO:0000256" key="5">
    <source>
        <dbReference type="ARBA" id="ARBA00022775"/>
    </source>
</evidence>
<dbReference type="InterPro" id="IPR045242">
    <property type="entry name" value="Syntaxin"/>
</dbReference>
<dbReference type="GO" id="GO:0005886">
    <property type="term" value="C:plasma membrane"/>
    <property type="evidence" value="ECO:0007669"/>
    <property type="project" value="TreeGrafter"/>
</dbReference>
<sequence length="271" mass="31555">MMAKDRLGELLKLQEKKNKNAVTVDVESENSEVEGNNLKKTFERAEVLRQWIEGIEQNVEAICQYVNKLDDLSINQKELRDKIESIFQNNTSICHKINPKLKEMEEELKIINIESAEGRIISIQYNTLKTRYQNIFRKNSSELENFRNIQKAHLEAQLRAKGVRVTEEELVSLLENNTDIQLFTDNIIAETTEAKRILADLEDRHQQLLKIERMLVEVRDLFLQMAILVDAQQDLIDRVEYQAQAAQNYVGRVPKVLKNAKRKKIKALKVP</sequence>
<dbReference type="InterPro" id="IPR010989">
    <property type="entry name" value="SNARE"/>
</dbReference>
<dbReference type="InterPro" id="IPR006011">
    <property type="entry name" value="Syntaxin_N"/>
</dbReference>
<dbReference type="SMART" id="SM00397">
    <property type="entry name" value="t_SNARE"/>
    <property type="match status" value="1"/>
</dbReference>
<reference evidence="9" key="1">
    <citation type="journal article" date="2023" name="Insect Mol. Biol.">
        <title>Genome sequencing provides insights into the evolution of gene families encoding plant cell wall-degrading enzymes in longhorned beetles.</title>
        <authorList>
            <person name="Shin N.R."/>
            <person name="Okamura Y."/>
            <person name="Kirsch R."/>
            <person name="Pauchet Y."/>
        </authorList>
    </citation>
    <scope>NUCLEOTIDE SEQUENCE</scope>
    <source>
        <strain evidence="9">AMC_N1</strain>
    </source>
</reference>
<comment type="caution">
    <text evidence="9">The sequence shown here is derived from an EMBL/GenBank/DDBJ whole genome shotgun (WGS) entry which is preliminary data.</text>
</comment>
<accession>A0AAV8YHV9</accession>
<organism evidence="9 10">
    <name type="scientific">Aromia moschata</name>
    <dbReference type="NCBI Taxonomy" id="1265417"/>
    <lineage>
        <taxon>Eukaryota</taxon>
        <taxon>Metazoa</taxon>
        <taxon>Ecdysozoa</taxon>
        <taxon>Arthropoda</taxon>
        <taxon>Hexapoda</taxon>
        <taxon>Insecta</taxon>
        <taxon>Pterygota</taxon>
        <taxon>Neoptera</taxon>
        <taxon>Endopterygota</taxon>
        <taxon>Coleoptera</taxon>
        <taxon>Polyphaga</taxon>
        <taxon>Cucujiformia</taxon>
        <taxon>Chrysomeloidea</taxon>
        <taxon>Cerambycidae</taxon>
        <taxon>Cerambycinae</taxon>
        <taxon>Callichromatini</taxon>
        <taxon>Aromia</taxon>
    </lineage>
</organism>
<feature type="domain" description="T-SNARE coiled-coil homology" evidence="8">
    <location>
        <begin position="198"/>
        <end position="260"/>
    </location>
</feature>
<dbReference type="GO" id="GO:0000149">
    <property type="term" value="F:SNARE binding"/>
    <property type="evidence" value="ECO:0007669"/>
    <property type="project" value="TreeGrafter"/>
</dbReference>
<dbReference type="GO" id="GO:0006886">
    <property type="term" value="P:intracellular protein transport"/>
    <property type="evidence" value="ECO:0007669"/>
    <property type="project" value="TreeGrafter"/>
</dbReference>
<dbReference type="GO" id="GO:0048278">
    <property type="term" value="P:vesicle docking"/>
    <property type="evidence" value="ECO:0007669"/>
    <property type="project" value="TreeGrafter"/>
</dbReference>
<dbReference type="GO" id="GO:0005484">
    <property type="term" value="F:SNAP receptor activity"/>
    <property type="evidence" value="ECO:0007669"/>
    <property type="project" value="TreeGrafter"/>
</dbReference>
<evidence type="ECO:0000256" key="7">
    <source>
        <dbReference type="ARBA" id="ARBA00023136"/>
    </source>
</evidence>
<keyword evidence="6" id="KW-1133">Transmembrane helix</keyword>
<dbReference type="GO" id="GO:0006836">
    <property type="term" value="P:neurotransmitter transport"/>
    <property type="evidence" value="ECO:0007669"/>
    <property type="project" value="UniProtKB-KW"/>
</dbReference>
<dbReference type="CDD" id="cd15848">
    <property type="entry name" value="SNARE_syntaxin1-like"/>
    <property type="match status" value="1"/>
</dbReference>
<dbReference type="GO" id="GO:0006887">
    <property type="term" value="P:exocytosis"/>
    <property type="evidence" value="ECO:0007669"/>
    <property type="project" value="TreeGrafter"/>
</dbReference>
<name>A0AAV8YHV9_9CUCU</name>
<evidence type="ECO:0000256" key="1">
    <source>
        <dbReference type="ARBA" id="ARBA00004211"/>
    </source>
</evidence>
<dbReference type="Proteomes" id="UP001162162">
    <property type="component" value="Unassembled WGS sequence"/>
</dbReference>
<dbReference type="SUPFAM" id="SSF47661">
    <property type="entry name" value="t-snare proteins"/>
    <property type="match status" value="1"/>
</dbReference>
<keyword evidence="10" id="KW-1185">Reference proteome</keyword>
<evidence type="ECO:0000256" key="6">
    <source>
        <dbReference type="ARBA" id="ARBA00022989"/>
    </source>
</evidence>
<dbReference type="PROSITE" id="PS50192">
    <property type="entry name" value="T_SNARE"/>
    <property type="match status" value="1"/>
</dbReference>
<proteinExistence type="inferred from homology"/>
<evidence type="ECO:0000256" key="4">
    <source>
        <dbReference type="ARBA" id="ARBA00022692"/>
    </source>
</evidence>
<evidence type="ECO:0000259" key="8">
    <source>
        <dbReference type="PROSITE" id="PS50192"/>
    </source>
</evidence>
<evidence type="ECO:0000256" key="3">
    <source>
        <dbReference type="ARBA" id="ARBA00022448"/>
    </source>
</evidence>
<dbReference type="GO" id="GO:0031201">
    <property type="term" value="C:SNARE complex"/>
    <property type="evidence" value="ECO:0007669"/>
    <property type="project" value="TreeGrafter"/>
</dbReference>
<dbReference type="PANTHER" id="PTHR19957">
    <property type="entry name" value="SYNTAXIN"/>
    <property type="match status" value="1"/>
</dbReference>
<dbReference type="AlphaFoldDB" id="A0AAV8YHV9"/>
<evidence type="ECO:0000256" key="2">
    <source>
        <dbReference type="ARBA" id="ARBA00009063"/>
    </source>
</evidence>
<comment type="similarity">
    <text evidence="2">Belongs to the syntaxin family.</text>
</comment>
<gene>
    <name evidence="9" type="ORF">NQ318_003697</name>
</gene>
<dbReference type="InterPro" id="IPR000727">
    <property type="entry name" value="T_SNARE_dom"/>
</dbReference>
<keyword evidence="3" id="KW-0813">Transport</keyword>
<dbReference type="PANTHER" id="PTHR19957:SF424">
    <property type="entry name" value="SYNTAXIN-1A"/>
    <property type="match status" value="1"/>
</dbReference>
<dbReference type="GO" id="GO:0012505">
    <property type="term" value="C:endomembrane system"/>
    <property type="evidence" value="ECO:0007669"/>
    <property type="project" value="TreeGrafter"/>
</dbReference>
<dbReference type="Pfam" id="PF00804">
    <property type="entry name" value="Syntaxin"/>
    <property type="match status" value="1"/>
</dbReference>
<dbReference type="GO" id="GO:0006906">
    <property type="term" value="P:vesicle fusion"/>
    <property type="evidence" value="ECO:0007669"/>
    <property type="project" value="TreeGrafter"/>
</dbReference>
<keyword evidence="7" id="KW-0472">Membrane</keyword>